<dbReference type="EC" id="4.1.2.13" evidence="6"/>
<dbReference type="OrthoDB" id="9793595at2"/>
<gene>
    <name evidence="7" type="ORF">DX914_11815</name>
</gene>
<accession>A0A371JZA1</accession>
<dbReference type="Gene3D" id="3.20.20.70">
    <property type="entry name" value="Aldolase class I"/>
    <property type="match status" value="1"/>
</dbReference>
<dbReference type="GO" id="GO:0006096">
    <property type="term" value="P:glycolytic process"/>
    <property type="evidence" value="ECO:0007669"/>
    <property type="project" value="UniProtKB-UniPathway"/>
</dbReference>
<dbReference type="PANTHER" id="PTHR11627">
    <property type="entry name" value="FRUCTOSE-BISPHOSPHATE ALDOLASE"/>
    <property type="match status" value="1"/>
</dbReference>
<dbReference type="NCBIfam" id="NF033379">
    <property type="entry name" value="FrucBisAld_I"/>
    <property type="match status" value="1"/>
</dbReference>
<keyword evidence="8" id="KW-1185">Reference proteome</keyword>
<organism evidence="7 8">
    <name type="scientific">Lysobacter silvisoli</name>
    <dbReference type="NCBI Taxonomy" id="2293254"/>
    <lineage>
        <taxon>Bacteria</taxon>
        <taxon>Pseudomonadati</taxon>
        <taxon>Pseudomonadota</taxon>
        <taxon>Gammaproteobacteria</taxon>
        <taxon>Lysobacterales</taxon>
        <taxon>Lysobacteraceae</taxon>
        <taxon>Lysobacter</taxon>
    </lineage>
</organism>
<comment type="pathway">
    <text evidence="2">Carbohydrate degradation; glycolysis; D-glyceraldehyde 3-phosphate and glycerone phosphate from D-glucose: step 4/4.</text>
</comment>
<dbReference type="InterPro" id="IPR013785">
    <property type="entry name" value="Aldolase_TIM"/>
</dbReference>
<proteinExistence type="inferred from homology"/>
<evidence type="ECO:0000313" key="7">
    <source>
        <dbReference type="EMBL" id="RDZ26954.1"/>
    </source>
</evidence>
<name>A0A371JZA1_9GAMM</name>
<evidence type="ECO:0000256" key="1">
    <source>
        <dbReference type="ARBA" id="ARBA00000441"/>
    </source>
</evidence>
<dbReference type="RefSeq" id="WP_115859332.1">
    <property type="nucleotide sequence ID" value="NZ_QTSU01000002.1"/>
</dbReference>
<comment type="caution">
    <text evidence="7">The sequence shown here is derived from an EMBL/GenBank/DDBJ whole genome shotgun (WGS) entry which is preliminary data.</text>
</comment>
<reference evidence="7 8" key="1">
    <citation type="submission" date="2018-08" db="EMBL/GenBank/DDBJ databases">
        <title>Lysobacter sp. zong2l5, whole genome shotgun sequence.</title>
        <authorList>
            <person name="Zhang X."/>
            <person name="Feng G."/>
            <person name="Zhu H."/>
        </authorList>
    </citation>
    <scope>NUCLEOTIDE SEQUENCE [LARGE SCALE GENOMIC DNA]</scope>
    <source>
        <strain evidence="8">zong2l5</strain>
    </source>
</reference>
<evidence type="ECO:0000256" key="6">
    <source>
        <dbReference type="RuleBase" id="RU003994"/>
    </source>
</evidence>
<dbReference type="InterPro" id="IPR029768">
    <property type="entry name" value="Aldolase_I_AS"/>
</dbReference>
<dbReference type="Pfam" id="PF00274">
    <property type="entry name" value="Glycolytic"/>
    <property type="match status" value="1"/>
</dbReference>
<dbReference type="InterPro" id="IPR000741">
    <property type="entry name" value="FBA_I"/>
</dbReference>
<dbReference type="GO" id="GO:0004332">
    <property type="term" value="F:fructose-bisphosphate aldolase activity"/>
    <property type="evidence" value="ECO:0007669"/>
    <property type="project" value="UniProtKB-EC"/>
</dbReference>
<evidence type="ECO:0000256" key="2">
    <source>
        <dbReference type="ARBA" id="ARBA00004714"/>
    </source>
</evidence>
<dbReference type="CDD" id="cd00948">
    <property type="entry name" value="FBP_aldolase_I_a"/>
    <property type="match status" value="1"/>
</dbReference>
<evidence type="ECO:0000256" key="3">
    <source>
        <dbReference type="ARBA" id="ARBA00010387"/>
    </source>
</evidence>
<dbReference type="SUPFAM" id="SSF51569">
    <property type="entry name" value="Aldolase"/>
    <property type="match status" value="1"/>
</dbReference>
<dbReference type="AlphaFoldDB" id="A0A371JZA1"/>
<keyword evidence="4 6" id="KW-0324">Glycolysis</keyword>
<comment type="similarity">
    <text evidence="3 6">Belongs to the class I fructose-bisphosphate aldolase family.</text>
</comment>
<dbReference type="PROSITE" id="PS00158">
    <property type="entry name" value="ALDOLASE_CLASS_I"/>
    <property type="match status" value="1"/>
</dbReference>
<protein>
    <recommendedName>
        <fullName evidence="6">Fructose-bisphosphate aldolase</fullName>
        <ecNumber evidence="6">4.1.2.13</ecNumber>
    </recommendedName>
</protein>
<evidence type="ECO:0000313" key="8">
    <source>
        <dbReference type="Proteomes" id="UP000264492"/>
    </source>
</evidence>
<keyword evidence="5 6" id="KW-0456">Lyase</keyword>
<comment type="catalytic activity">
    <reaction evidence="1 6">
        <text>beta-D-fructose 1,6-bisphosphate = D-glyceraldehyde 3-phosphate + dihydroxyacetone phosphate</text>
        <dbReference type="Rhea" id="RHEA:14729"/>
        <dbReference type="ChEBI" id="CHEBI:32966"/>
        <dbReference type="ChEBI" id="CHEBI:57642"/>
        <dbReference type="ChEBI" id="CHEBI:59776"/>
        <dbReference type="EC" id="4.1.2.13"/>
    </reaction>
</comment>
<dbReference type="Proteomes" id="UP000264492">
    <property type="component" value="Unassembled WGS sequence"/>
</dbReference>
<evidence type="ECO:0000256" key="5">
    <source>
        <dbReference type="ARBA" id="ARBA00023239"/>
    </source>
</evidence>
<dbReference type="UniPathway" id="UPA00109">
    <property type="reaction ID" value="UER00183"/>
</dbReference>
<sequence length="336" mass="35989">MSIEQLAETAQAMVAAGKGIIAIDESTATIAKRFAGVGIENTEENRRGYRELLLSTPKLGDYISGAILYDETLRQSTKAGVPFTKLMMDNGIIPGIKVDKGPQPLAGFPGEVVTEGLDGLRGRLEEYYKLGARFAKWRAVINIGDDIPSGTCIEANSHALARYAALCQEQGLVPMVEPEVIMDGSHDIDTCFEVTEVVLRSLFGALYEQSVMLEGTILKASMVLPGTTCDEQASVEEVAAATLQCLKSTVPATLPGIVFLSGGQSDEDATAHLDMMNRMGPNPWPLSFSYGRAMQSAALKLWSQDLVGNIAAAQQTVFARARDNGLAALGQWEKAA</sequence>
<evidence type="ECO:0000256" key="4">
    <source>
        <dbReference type="ARBA" id="ARBA00023152"/>
    </source>
</evidence>
<dbReference type="EMBL" id="QTSU01000002">
    <property type="protein sequence ID" value="RDZ26954.1"/>
    <property type="molecule type" value="Genomic_DNA"/>
</dbReference>
<dbReference type="FunFam" id="3.20.20.70:FF:000140">
    <property type="entry name" value="Fructose-bisphosphate aldolase"/>
    <property type="match status" value="1"/>
</dbReference>